<dbReference type="EMBL" id="JH992986">
    <property type="protein sequence ID" value="EKX48343.1"/>
    <property type="molecule type" value="Genomic_DNA"/>
</dbReference>
<evidence type="ECO:0000313" key="4">
    <source>
        <dbReference type="EMBL" id="EKX48343.1"/>
    </source>
</evidence>
<proteinExistence type="predicted"/>
<dbReference type="EnsemblProtists" id="EKX48343">
    <property type="protein sequence ID" value="EKX48343"/>
    <property type="gene ID" value="GUITHDRAFT_136852"/>
</dbReference>
<accession>L1JIK2</accession>
<dbReference type="GeneID" id="17304930"/>
<reference evidence="6" key="2">
    <citation type="submission" date="2012-11" db="EMBL/GenBank/DDBJ databases">
        <authorList>
            <person name="Kuo A."/>
            <person name="Curtis B.A."/>
            <person name="Tanifuji G."/>
            <person name="Burki F."/>
            <person name="Gruber A."/>
            <person name="Irimia M."/>
            <person name="Maruyama S."/>
            <person name="Arias M.C."/>
            <person name="Ball S.G."/>
            <person name="Gile G.H."/>
            <person name="Hirakawa Y."/>
            <person name="Hopkins J.F."/>
            <person name="Rensing S.A."/>
            <person name="Schmutz J."/>
            <person name="Symeonidi A."/>
            <person name="Elias M."/>
            <person name="Eveleigh R.J."/>
            <person name="Herman E.K."/>
            <person name="Klute M.J."/>
            <person name="Nakayama T."/>
            <person name="Obornik M."/>
            <person name="Reyes-Prieto A."/>
            <person name="Armbrust E.V."/>
            <person name="Aves S.J."/>
            <person name="Beiko R.G."/>
            <person name="Coutinho P."/>
            <person name="Dacks J.B."/>
            <person name="Durnford D.G."/>
            <person name="Fast N.M."/>
            <person name="Green B.R."/>
            <person name="Grisdale C."/>
            <person name="Hempe F."/>
            <person name="Henrissat B."/>
            <person name="Hoppner M.P."/>
            <person name="Ishida K.-I."/>
            <person name="Kim E."/>
            <person name="Koreny L."/>
            <person name="Kroth P.G."/>
            <person name="Liu Y."/>
            <person name="Malik S.-B."/>
            <person name="Maier U.G."/>
            <person name="McRose D."/>
            <person name="Mock T."/>
            <person name="Neilson J.A."/>
            <person name="Onodera N.T."/>
            <person name="Poole A.M."/>
            <person name="Pritham E.J."/>
            <person name="Richards T.A."/>
            <person name="Rocap G."/>
            <person name="Roy S.W."/>
            <person name="Sarai C."/>
            <person name="Schaack S."/>
            <person name="Shirato S."/>
            <person name="Slamovits C.H."/>
            <person name="Spencer D.F."/>
            <person name="Suzuki S."/>
            <person name="Worden A.Z."/>
            <person name="Zauner S."/>
            <person name="Barry K."/>
            <person name="Bell C."/>
            <person name="Bharti A.K."/>
            <person name="Crow J.A."/>
            <person name="Grimwood J."/>
            <person name="Kramer R."/>
            <person name="Lindquist E."/>
            <person name="Lucas S."/>
            <person name="Salamov A."/>
            <person name="McFadden G.I."/>
            <person name="Lane C.E."/>
            <person name="Keeling P.J."/>
            <person name="Gray M.W."/>
            <person name="Grigoriev I.V."/>
            <person name="Archibald J.M."/>
        </authorList>
    </citation>
    <scope>NUCLEOTIDE SEQUENCE</scope>
    <source>
        <strain evidence="6">CCMP2712</strain>
    </source>
</reference>
<protein>
    <submittedName>
        <fullName evidence="4 5">Uncharacterized protein</fullName>
    </submittedName>
</protein>
<feature type="region of interest" description="Disordered" evidence="2">
    <location>
        <begin position="338"/>
        <end position="389"/>
    </location>
</feature>
<sequence>MSRFGGNHGILLVIVLGLYVSSAVTQDTKMKLRDAFDQLEDTMREASNETEEIATEFEELQKQLDQSPKTGTPDTTIQFDSDTAQAAADLLNMDVQDLMGDGQELFERLKEINAKLESAGVKAFGDLDEEGSEKTWKAEDGSWSIDQLKADLQACSDELSARLETSQKDATKDEEPKESAGTEAVETNKAGEGETNDVCEPCKKIDEALEDLEKEGEELFRKLKELNPYVERKVYMRGGKWRIDILKYDIEACSQGENECDGDVCSLKQDSDDQEHSDREVTGDDLFEELLQLNAELEEKGVKAFGEIEKGSYFANGNWNLEILREDLEMCREELRLQEDEADKTSNTHALKQESSDRVKKFAKILEDSAASKQEESQQEKPMKVKLRE</sequence>
<feature type="compositionally biased region" description="Basic and acidic residues" evidence="2">
    <location>
        <begin position="338"/>
        <end position="367"/>
    </location>
</feature>
<dbReference type="HOGENOM" id="CLU_710683_0_0_1"/>
<feature type="compositionally biased region" description="Basic and acidic residues" evidence="2">
    <location>
        <begin position="373"/>
        <end position="389"/>
    </location>
</feature>
<evidence type="ECO:0000256" key="2">
    <source>
        <dbReference type="SAM" id="MobiDB-lite"/>
    </source>
</evidence>
<feature type="compositionally biased region" description="Basic and acidic residues" evidence="2">
    <location>
        <begin position="164"/>
        <end position="180"/>
    </location>
</feature>
<dbReference type="RefSeq" id="XP_005835323.1">
    <property type="nucleotide sequence ID" value="XM_005835266.1"/>
</dbReference>
<feature type="signal peptide" evidence="3">
    <location>
        <begin position="1"/>
        <end position="25"/>
    </location>
</feature>
<evidence type="ECO:0000313" key="5">
    <source>
        <dbReference type="EnsemblProtists" id="EKX48343"/>
    </source>
</evidence>
<dbReference type="Proteomes" id="UP000011087">
    <property type="component" value="Unassembled WGS sequence"/>
</dbReference>
<dbReference type="PaxDb" id="55529-EKX48343"/>
<name>L1JIK2_GUITC</name>
<dbReference type="AlphaFoldDB" id="L1JIK2"/>
<evidence type="ECO:0000256" key="3">
    <source>
        <dbReference type="SAM" id="SignalP"/>
    </source>
</evidence>
<evidence type="ECO:0000313" key="6">
    <source>
        <dbReference type="Proteomes" id="UP000011087"/>
    </source>
</evidence>
<reference evidence="4 6" key="1">
    <citation type="journal article" date="2012" name="Nature">
        <title>Algal genomes reveal evolutionary mosaicism and the fate of nucleomorphs.</title>
        <authorList>
            <consortium name="DOE Joint Genome Institute"/>
            <person name="Curtis B.A."/>
            <person name="Tanifuji G."/>
            <person name="Burki F."/>
            <person name="Gruber A."/>
            <person name="Irimia M."/>
            <person name="Maruyama S."/>
            <person name="Arias M.C."/>
            <person name="Ball S.G."/>
            <person name="Gile G.H."/>
            <person name="Hirakawa Y."/>
            <person name="Hopkins J.F."/>
            <person name="Kuo A."/>
            <person name="Rensing S.A."/>
            <person name="Schmutz J."/>
            <person name="Symeonidi A."/>
            <person name="Elias M."/>
            <person name="Eveleigh R.J."/>
            <person name="Herman E.K."/>
            <person name="Klute M.J."/>
            <person name="Nakayama T."/>
            <person name="Obornik M."/>
            <person name="Reyes-Prieto A."/>
            <person name="Armbrust E.V."/>
            <person name="Aves S.J."/>
            <person name="Beiko R.G."/>
            <person name="Coutinho P."/>
            <person name="Dacks J.B."/>
            <person name="Durnford D.G."/>
            <person name="Fast N.M."/>
            <person name="Green B.R."/>
            <person name="Grisdale C.J."/>
            <person name="Hempel F."/>
            <person name="Henrissat B."/>
            <person name="Hoppner M.P."/>
            <person name="Ishida K."/>
            <person name="Kim E."/>
            <person name="Koreny L."/>
            <person name="Kroth P.G."/>
            <person name="Liu Y."/>
            <person name="Malik S.B."/>
            <person name="Maier U.G."/>
            <person name="McRose D."/>
            <person name="Mock T."/>
            <person name="Neilson J.A."/>
            <person name="Onodera N.T."/>
            <person name="Poole A.M."/>
            <person name="Pritham E.J."/>
            <person name="Richards T.A."/>
            <person name="Rocap G."/>
            <person name="Roy S.W."/>
            <person name="Sarai C."/>
            <person name="Schaack S."/>
            <person name="Shirato S."/>
            <person name="Slamovits C.H."/>
            <person name="Spencer D.F."/>
            <person name="Suzuki S."/>
            <person name="Worden A.Z."/>
            <person name="Zauner S."/>
            <person name="Barry K."/>
            <person name="Bell C."/>
            <person name="Bharti A.K."/>
            <person name="Crow J.A."/>
            <person name="Grimwood J."/>
            <person name="Kramer R."/>
            <person name="Lindquist E."/>
            <person name="Lucas S."/>
            <person name="Salamov A."/>
            <person name="McFadden G.I."/>
            <person name="Lane C.E."/>
            <person name="Keeling P.J."/>
            <person name="Gray M.W."/>
            <person name="Grigoriev I.V."/>
            <person name="Archibald J.M."/>
        </authorList>
    </citation>
    <scope>NUCLEOTIDE SEQUENCE</scope>
    <source>
        <strain evidence="4 6">CCMP2712</strain>
    </source>
</reference>
<keyword evidence="3" id="KW-0732">Signal</keyword>
<organism evidence="4">
    <name type="scientific">Guillardia theta (strain CCMP2712)</name>
    <name type="common">Cryptophyte</name>
    <dbReference type="NCBI Taxonomy" id="905079"/>
    <lineage>
        <taxon>Eukaryota</taxon>
        <taxon>Cryptophyceae</taxon>
        <taxon>Pyrenomonadales</taxon>
        <taxon>Geminigeraceae</taxon>
        <taxon>Guillardia</taxon>
    </lineage>
</organism>
<keyword evidence="1" id="KW-0175">Coiled coil</keyword>
<evidence type="ECO:0000256" key="1">
    <source>
        <dbReference type="SAM" id="Coils"/>
    </source>
</evidence>
<feature type="region of interest" description="Disordered" evidence="2">
    <location>
        <begin position="164"/>
        <end position="195"/>
    </location>
</feature>
<reference evidence="5" key="3">
    <citation type="submission" date="2016-03" db="UniProtKB">
        <authorList>
            <consortium name="EnsemblProtists"/>
        </authorList>
    </citation>
    <scope>IDENTIFICATION</scope>
</reference>
<feature type="coiled-coil region" evidence="1">
    <location>
        <begin position="29"/>
        <end position="63"/>
    </location>
</feature>
<feature type="chain" id="PRO_5008771383" evidence="3">
    <location>
        <begin position="26"/>
        <end position="389"/>
    </location>
</feature>
<keyword evidence="6" id="KW-1185">Reference proteome</keyword>
<dbReference type="KEGG" id="gtt:GUITHDRAFT_136852"/>
<gene>
    <name evidence="4" type="ORF">GUITHDRAFT_136852</name>
</gene>